<dbReference type="Gene3D" id="3.30.420.10">
    <property type="entry name" value="Ribonuclease H-like superfamily/Ribonuclease H"/>
    <property type="match status" value="1"/>
</dbReference>
<dbReference type="PANTHER" id="PTHR46068:SF1">
    <property type="entry name" value="TRANSPOSASE IS30-LIKE HTH DOMAIN-CONTAINING PROTEIN"/>
    <property type="match status" value="1"/>
</dbReference>
<dbReference type="OMA" id="APTTFWM"/>
<sequence>MVWAGVTSTGKTPLVFIDRNVKINAEVHQKTVLMENLLPWASQHFVGRLFILQQDWAPSHGAKSTKVVLDTHFPGYLGKDLWPARSPDLNPMDFSKWGLLKRRARSQAAPTTFWMLSRPHFRRREAKSTTTTSAAPAIP</sequence>
<dbReference type="Proteomes" id="UP000005237">
    <property type="component" value="Unassembled WGS sequence"/>
</dbReference>
<reference evidence="1" key="2">
    <citation type="submission" date="2022-06" db="UniProtKB">
        <authorList>
            <consortium name="EnsemblMetazoa"/>
        </authorList>
    </citation>
    <scope>IDENTIFICATION</scope>
    <source>
        <strain evidence="1">DF5081</strain>
    </source>
</reference>
<dbReference type="GO" id="GO:0003676">
    <property type="term" value="F:nucleic acid binding"/>
    <property type="evidence" value="ECO:0007669"/>
    <property type="project" value="InterPro"/>
</dbReference>
<proteinExistence type="predicted"/>
<accession>A0A8R1IL70</accession>
<dbReference type="PANTHER" id="PTHR46068">
    <property type="entry name" value="PROTEIN CBG27172"/>
    <property type="match status" value="1"/>
</dbReference>
<protein>
    <recommendedName>
        <fullName evidence="3">Tc1-like transposase DDE domain-containing protein</fullName>
    </recommendedName>
</protein>
<evidence type="ECO:0000313" key="2">
    <source>
        <dbReference type="Proteomes" id="UP000005237"/>
    </source>
</evidence>
<evidence type="ECO:0000313" key="1">
    <source>
        <dbReference type="EnsemblMetazoa" id="CJA34426.1"/>
    </source>
</evidence>
<dbReference type="EnsemblMetazoa" id="CJA34426.1">
    <property type="protein sequence ID" value="CJA34426.1"/>
    <property type="gene ID" value="WBGene00210273"/>
</dbReference>
<dbReference type="InterPro" id="IPR036397">
    <property type="entry name" value="RNaseH_sf"/>
</dbReference>
<evidence type="ECO:0008006" key="3">
    <source>
        <dbReference type="Google" id="ProtNLM"/>
    </source>
</evidence>
<name>A0A8R1IL70_CAEJA</name>
<organism evidence="1 2">
    <name type="scientific">Caenorhabditis japonica</name>
    <dbReference type="NCBI Taxonomy" id="281687"/>
    <lineage>
        <taxon>Eukaryota</taxon>
        <taxon>Metazoa</taxon>
        <taxon>Ecdysozoa</taxon>
        <taxon>Nematoda</taxon>
        <taxon>Chromadorea</taxon>
        <taxon>Rhabditida</taxon>
        <taxon>Rhabditina</taxon>
        <taxon>Rhabditomorpha</taxon>
        <taxon>Rhabditoidea</taxon>
        <taxon>Rhabditidae</taxon>
        <taxon>Peloderinae</taxon>
        <taxon>Caenorhabditis</taxon>
    </lineage>
</organism>
<reference evidence="2" key="1">
    <citation type="submission" date="2010-08" db="EMBL/GenBank/DDBJ databases">
        <authorList>
            <consortium name="Caenorhabditis japonica Sequencing Consortium"/>
            <person name="Wilson R.K."/>
        </authorList>
    </citation>
    <scope>NUCLEOTIDE SEQUENCE [LARGE SCALE GENOMIC DNA]</scope>
    <source>
        <strain evidence="2">DF5081</strain>
    </source>
</reference>
<keyword evidence="2" id="KW-1185">Reference proteome</keyword>
<dbReference type="AlphaFoldDB" id="A0A8R1IL70"/>